<keyword evidence="9 10" id="KW-0472">Membrane</keyword>
<evidence type="ECO:0000256" key="6">
    <source>
        <dbReference type="ARBA" id="ARBA00022801"/>
    </source>
</evidence>
<feature type="transmembrane region" description="Helical" evidence="10">
    <location>
        <begin position="208"/>
        <end position="226"/>
    </location>
</feature>
<comment type="caution">
    <text evidence="12">The sequence shown here is derived from an EMBL/GenBank/DDBJ whole genome shotgun (WGS) entry which is preliminary data.</text>
</comment>
<dbReference type="Proteomes" id="UP000268469">
    <property type="component" value="Unassembled WGS sequence"/>
</dbReference>
<protein>
    <submittedName>
        <fullName evidence="12">Site-2 protease family protein</fullName>
    </submittedName>
</protein>
<dbReference type="PANTHER" id="PTHR31412:SF0">
    <property type="entry name" value="ZINC METALLOPROTEASE EGY1, CHLOROPLASTIC-RELATED"/>
    <property type="match status" value="1"/>
</dbReference>
<feature type="transmembrane region" description="Helical" evidence="10">
    <location>
        <begin position="110"/>
        <end position="129"/>
    </location>
</feature>
<dbReference type="InterPro" id="IPR008915">
    <property type="entry name" value="Peptidase_M50"/>
</dbReference>
<feature type="transmembrane region" description="Helical" evidence="10">
    <location>
        <begin position="328"/>
        <end position="348"/>
    </location>
</feature>
<comment type="subcellular location">
    <subcellularLocation>
        <location evidence="2">Membrane</location>
        <topology evidence="2">Multi-pass membrane protein</topology>
    </subcellularLocation>
</comment>
<comment type="similarity">
    <text evidence="3">Belongs to the peptidase M50B family.</text>
</comment>
<dbReference type="CDD" id="cd06160">
    <property type="entry name" value="S2P-M50_like_2"/>
    <property type="match status" value="1"/>
</dbReference>
<organism evidence="12 13">
    <name type="scientific">candidate division WOR-3 bacterium</name>
    <dbReference type="NCBI Taxonomy" id="2052148"/>
    <lineage>
        <taxon>Bacteria</taxon>
        <taxon>Bacteria division WOR-3</taxon>
    </lineage>
</organism>
<comment type="cofactor">
    <cofactor evidence="1">
        <name>Zn(2+)</name>
        <dbReference type="ChEBI" id="CHEBI:29105"/>
    </cofactor>
</comment>
<evidence type="ECO:0000256" key="5">
    <source>
        <dbReference type="ARBA" id="ARBA00022692"/>
    </source>
</evidence>
<evidence type="ECO:0000256" key="3">
    <source>
        <dbReference type="ARBA" id="ARBA00007931"/>
    </source>
</evidence>
<dbReference type="PANTHER" id="PTHR31412">
    <property type="entry name" value="ZINC METALLOPROTEASE EGY1"/>
    <property type="match status" value="1"/>
</dbReference>
<keyword evidence="4 12" id="KW-0645">Protease</keyword>
<evidence type="ECO:0000256" key="10">
    <source>
        <dbReference type="SAM" id="Phobius"/>
    </source>
</evidence>
<evidence type="ECO:0000256" key="1">
    <source>
        <dbReference type="ARBA" id="ARBA00001947"/>
    </source>
</evidence>
<keyword evidence="8 10" id="KW-1133">Transmembrane helix</keyword>
<feature type="transmembrane region" description="Helical" evidence="10">
    <location>
        <begin position="238"/>
        <end position="258"/>
    </location>
</feature>
<dbReference type="GO" id="GO:0016020">
    <property type="term" value="C:membrane"/>
    <property type="evidence" value="ECO:0007669"/>
    <property type="project" value="UniProtKB-SubCell"/>
</dbReference>
<evidence type="ECO:0000256" key="7">
    <source>
        <dbReference type="ARBA" id="ARBA00022946"/>
    </source>
</evidence>
<evidence type="ECO:0000256" key="9">
    <source>
        <dbReference type="ARBA" id="ARBA00023136"/>
    </source>
</evidence>
<reference evidence="12 13" key="1">
    <citation type="submission" date="2018-06" db="EMBL/GenBank/DDBJ databases">
        <title>Extensive metabolic versatility and redundancy in microbially diverse, dynamic hydrothermal sediments.</title>
        <authorList>
            <person name="Dombrowski N."/>
            <person name="Teske A."/>
            <person name="Baker B.J."/>
        </authorList>
    </citation>
    <scope>NUCLEOTIDE SEQUENCE [LARGE SCALE GENOMIC DNA]</scope>
    <source>
        <strain evidence="12">B36_G15</strain>
    </source>
</reference>
<dbReference type="GO" id="GO:0008233">
    <property type="term" value="F:peptidase activity"/>
    <property type="evidence" value="ECO:0007669"/>
    <property type="project" value="UniProtKB-KW"/>
</dbReference>
<dbReference type="GO" id="GO:0006508">
    <property type="term" value="P:proteolysis"/>
    <property type="evidence" value="ECO:0007669"/>
    <property type="project" value="UniProtKB-KW"/>
</dbReference>
<keyword evidence="5 10" id="KW-0812">Transmembrane</keyword>
<evidence type="ECO:0000256" key="4">
    <source>
        <dbReference type="ARBA" id="ARBA00022670"/>
    </source>
</evidence>
<feature type="transmembrane region" description="Helical" evidence="10">
    <location>
        <begin position="174"/>
        <end position="196"/>
    </location>
</feature>
<keyword evidence="7" id="KW-0809">Transit peptide</keyword>
<dbReference type="InterPro" id="IPR044838">
    <property type="entry name" value="EGY1-like"/>
</dbReference>
<evidence type="ECO:0000256" key="2">
    <source>
        <dbReference type="ARBA" id="ARBA00004141"/>
    </source>
</evidence>
<feature type="transmembrane region" description="Helical" evidence="10">
    <location>
        <begin position="279"/>
        <end position="308"/>
    </location>
</feature>
<proteinExistence type="inferred from homology"/>
<dbReference type="AlphaFoldDB" id="A0A660SJK5"/>
<feature type="domain" description="Peptidase M50" evidence="11">
    <location>
        <begin position="116"/>
        <end position="278"/>
    </location>
</feature>
<accession>A0A660SJK5</accession>
<keyword evidence="6" id="KW-0378">Hydrolase</keyword>
<feature type="transmembrane region" description="Helical" evidence="10">
    <location>
        <begin position="141"/>
        <end position="162"/>
    </location>
</feature>
<name>A0A660SJK5_UNCW3</name>
<feature type="transmembrane region" description="Helical" evidence="10">
    <location>
        <begin position="78"/>
        <end position="98"/>
    </location>
</feature>
<dbReference type="EMBL" id="QNBE01000029">
    <property type="protein sequence ID" value="RKX70722.1"/>
    <property type="molecule type" value="Genomic_DNA"/>
</dbReference>
<evidence type="ECO:0000313" key="13">
    <source>
        <dbReference type="Proteomes" id="UP000268469"/>
    </source>
</evidence>
<dbReference type="Pfam" id="PF02163">
    <property type="entry name" value="Peptidase_M50"/>
    <property type="match status" value="1"/>
</dbReference>
<evidence type="ECO:0000313" key="12">
    <source>
        <dbReference type="EMBL" id="RKX70722.1"/>
    </source>
</evidence>
<evidence type="ECO:0000256" key="8">
    <source>
        <dbReference type="ARBA" id="ARBA00022989"/>
    </source>
</evidence>
<sequence>MEELISQISLWFTIDEISPGITHTRLYGSLTEPKAHSIERIKEVVAETPYFPIFTTEEEREVIDLIAMRPGPKKRNPLLNLLLFLATVFTTMFVGSRYNGGMPWVDPKDILLGIPFSLPLMAILTSHELGHYFTSRRFRVFTSLPYFLPIPLSLFGTLGAIIKMDSVIPNRKALFWIGLVGPLTGFLVSIPIIYFGLKSSRVEPIANYPGAIGFGNSLLFWLISRLTHPVIPEGMDIILHPMAFAGWVGLFVTGINLIPMGQLDGGHIAYSILLKNRRFLSYLVIAALAYLGIHWIGWYIWLVISIILGMREPLIQDRITPLPSRYRIFALIPLTIFALSFIPIPFFFNP</sequence>
<gene>
    <name evidence="12" type="ORF">DRP53_03985</name>
</gene>
<evidence type="ECO:0000259" key="11">
    <source>
        <dbReference type="Pfam" id="PF02163"/>
    </source>
</evidence>